<reference evidence="1 2" key="2">
    <citation type="journal article" date="2022" name="Mol. Ecol. Resour.">
        <title>The genomes of chicory, endive, great burdock and yacon provide insights into Asteraceae paleo-polyploidization history and plant inulin production.</title>
        <authorList>
            <person name="Fan W."/>
            <person name="Wang S."/>
            <person name="Wang H."/>
            <person name="Wang A."/>
            <person name="Jiang F."/>
            <person name="Liu H."/>
            <person name="Zhao H."/>
            <person name="Xu D."/>
            <person name="Zhang Y."/>
        </authorList>
    </citation>
    <scope>NUCLEOTIDE SEQUENCE [LARGE SCALE GENOMIC DNA]</scope>
    <source>
        <strain evidence="2">cv. Yunnan</strain>
        <tissue evidence="1">Leaves</tissue>
    </source>
</reference>
<name>A0ACB9GL72_9ASTR</name>
<gene>
    <name evidence="1" type="ORF">L1987_42923</name>
</gene>
<keyword evidence="2" id="KW-1185">Reference proteome</keyword>
<sequence>MPVDFKLPATIVFFLISLPSPIVTKKIPNRLHHCRGPKINKVSLDRVSRSLRTHMTAADNDQDLRRDTRDMGNVRYWMYLPRRLPEFEAGVIEFLNASFSKVAKGGQICCPCKRCMNRFWYRRDEVFDHLKGYGFVENYYVWVFHGESPSQIRFDANIDDNGAGMHDNFDELLHDRFRDTAKETSTVQEGLNEEAKKFYRLVEDGNQELFPGCKNFSKLSFIIRLLLYKTLHGLSNVAFMPDNDDDSQEDNQEVDTSVEVSKKHRPRYIAPLSMNRIVNLAKKNRMTAPNASQKLQLDSNAKENNQCRSTISMSELISKTQKGGY</sequence>
<evidence type="ECO:0000313" key="1">
    <source>
        <dbReference type="EMBL" id="KAI3783835.1"/>
    </source>
</evidence>
<proteinExistence type="predicted"/>
<comment type="caution">
    <text evidence="1">The sequence shown here is derived from an EMBL/GenBank/DDBJ whole genome shotgun (WGS) entry which is preliminary data.</text>
</comment>
<dbReference type="Proteomes" id="UP001056120">
    <property type="component" value="Linkage Group LG14"/>
</dbReference>
<dbReference type="EMBL" id="CM042031">
    <property type="protein sequence ID" value="KAI3783835.1"/>
    <property type="molecule type" value="Genomic_DNA"/>
</dbReference>
<evidence type="ECO:0000313" key="2">
    <source>
        <dbReference type="Proteomes" id="UP001056120"/>
    </source>
</evidence>
<protein>
    <submittedName>
        <fullName evidence="1">Uncharacterized protein</fullName>
    </submittedName>
</protein>
<organism evidence="1 2">
    <name type="scientific">Smallanthus sonchifolius</name>
    <dbReference type="NCBI Taxonomy" id="185202"/>
    <lineage>
        <taxon>Eukaryota</taxon>
        <taxon>Viridiplantae</taxon>
        <taxon>Streptophyta</taxon>
        <taxon>Embryophyta</taxon>
        <taxon>Tracheophyta</taxon>
        <taxon>Spermatophyta</taxon>
        <taxon>Magnoliopsida</taxon>
        <taxon>eudicotyledons</taxon>
        <taxon>Gunneridae</taxon>
        <taxon>Pentapetalae</taxon>
        <taxon>asterids</taxon>
        <taxon>campanulids</taxon>
        <taxon>Asterales</taxon>
        <taxon>Asteraceae</taxon>
        <taxon>Asteroideae</taxon>
        <taxon>Heliantheae alliance</taxon>
        <taxon>Millerieae</taxon>
        <taxon>Smallanthus</taxon>
    </lineage>
</organism>
<reference evidence="2" key="1">
    <citation type="journal article" date="2022" name="Mol. Ecol. Resour.">
        <title>The genomes of chicory, endive, great burdock and yacon provide insights into Asteraceae palaeo-polyploidization history and plant inulin production.</title>
        <authorList>
            <person name="Fan W."/>
            <person name="Wang S."/>
            <person name="Wang H."/>
            <person name="Wang A."/>
            <person name="Jiang F."/>
            <person name="Liu H."/>
            <person name="Zhao H."/>
            <person name="Xu D."/>
            <person name="Zhang Y."/>
        </authorList>
    </citation>
    <scope>NUCLEOTIDE SEQUENCE [LARGE SCALE GENOMIC DNA]</scope>
    <source>
        <strain evidence="2">cv. Yunnan</strain>
    </source>
</reference>
<accession>A0ACB9GL72</accession>